<feature type="transmembrane region" description="Helical" evidence="1">
    <location>
        <begin position="7"/>
        <end position="27"/>
    </location>
</feature>
<sequence length="85" mass="9088">MIDSKTRLMLVGGVVATGLSAATSYLLRVVYTDRPTGPTPGPLGQLATDAEPAARWVPFLLLTIAITLLIVSGVRIVLNRQREDV</sequence>
<comment type="caution">
    <text evidence="2">The sequence shown here is derived from an EMBL/GenBank/DDBJ whole genome shotgun (WGS) entry which is preliminary data.</text>
</comment>
<evidence type="ECO:0008006" key="4">
    <source>
        <dbReference type="Google" id="ProtNLM"/>
    </source>
</evidence>
<keyword evidence="1" id="KW-1133">Transmembrane helix</keyword>
<protein>
    <recommendedName>
        <fullName evidence="4">Transmembrane protein</fullName>
    </recommendedName>
</protein>
<organism evidence="2 3">
    <name type="scientific">Streptomyces sindenensis</name>
    <dbReference type="NCBI Taxonomy" id="67363"/>
    <lineage>
        <taxon>Bacteria</taxon>
        <taxon>Bacillati</taxon>
        <taxon>Actinomycetota</taxon>
        <taxon>Actinomycetes</taxon>
        <taxon>Kitasatosporales</taxon>
        <taxon>Streptomycetaceae</taxon>
        <taxon>Streptomyces</taxon>
    </lineage>
</organism>
<keyword evidence="3" id="KW-1185">Reference proteome</keyword>
<keyword evidence="1" id="KW-0812">Transmembrane</keyword>
<reference evidence="2 3" key="1">
    <citation type="submission" date="2024-09" db="EMBL/GenBank/DDBJ databases">
        <title>The Natural Products Discovery Center: Release of the First 8490 Sequenced Strains for Exploring Actinobacteria Biosynthetic Diversity.</title>
        <authorList>
            <person name="Kalkreuter E."/>
            <person name="Kautsar S.A."/>
            <person name="Yang D."/>
            <person name="Bader C.D."/>
            <person name="Teijaro C.N."/>
            <person name="Fluegel L."/>
            <person name="Davis C.M."/>
            <person name="Simpson J.R."/>
            <person name="Lauterbach L."/>
            <person name="Steele A.D."/>
            <person name="Gui C."/>
            <person name="Meng S."/>
            <person name="Li G."/>
            <person name="Viehrig K."/>
            <person name="Ye F."/>
            <person name="Su P."/>
            <person name="Kiefer A.F."/>
            <person name="Nichols A."/>
            <person name="Cepeda A.J."/>
            <person name="Yan W."/>
            <person name="Fan B."/>
            <person name="Jiang Y."/>
            <person name="Adhikari A."/>
            <person name="Zheng C.-J."/>
            <person name="Schuster L."/>
            <person name="Cowan T.M."/>
            <person name="Smanski M.J."/>
            <person name="Chevrette M.G."/>
            <person name="De Carvalho L.P.S."/>
            <person name="Shen B."/>
        </authorList>
    </citation>
    <scope>NUCLEOTIDE SEQUENCE [LARGE SCALE GENOMIC DNA]</scope>
    <source>
        <strain evidence="2 3">NPDC058546</strain>
    </source>
</reference>
<name>A0ABW6EW56_9ACTN</name>
<dbReference type="Proteomes" id="UP001598251">
    <property type="component" value="Unassembled WGS sequence"/>
</dbReference>
<evidence type="ECO:0000256" key="1">
    <source>
        <dbReference type="SAM" id="Phobius"/>
    </source>
</evidence>
<dbReference type="RefSeq" id="WP_351461015.1">
    <property type="nucleotide sequence ID" value="NZ_JBHXOF010000035.1"/>
</dbReference>
<dbReference type="EMBL" id="JBHXOF010000035">
    <property type="protein sequence ID" value="MFD4217662.1"/>
    <property type="molecule type" value="Genomic_DNA"/>
</dbReference>
<accession>A0ABW6EW56</accession>
<feature type="transmembrane region" description="Helical" evidence="1">
    <location>
        <begin position="56"/>
        <end position="78"/>
    </location>
</feature>
<proteinExistence type="predicted"/>
<gene>
    <name evidence="2" type="ORF">ACFWSS_32830</name>
</gene>
<keyword evidence="1" id="KW-0472">Membrane</keyword>
<evidence type="ECO:0000313" key="2">
    <source>
        <dbReference type="EMBL" id="MFD4217662.1"/>
    </source>
</evidence>
<evidence type="ECO:0000313" key="3">
    <source>
        <dbReference type="Proteomes" id="UP001598251"/>
    </source>
</evidence>